<evidence type="ECO:0000313" key="9">
    <source>
        <dbReference type="Proteomes" id="UP001354971"/>
    </source>
</evidence>
<dbReference type="InterPro" id="IPR005467">
    <property type="entry name" value="His_kinase_dom"/>
</dbReference>
<dbReference type="InterPro" id="IPR036097">
    <property type="entry name" value="HisK_dim/P_sf"/>
</dbReference>
<feature type="transmembrane region" description="Helical" evidence="6">
    <location>
        <begin position="119"/>
        <end position="143"/>
    </location>
</feature>
<evidence type="ECO:0000256" key="6">
    <source>
        <dbReference type="SAM" id="Phobius"/>
    </source>
</evidence>
<dbReference type="PANTHER" id="PTHR43047">
    <property type="entry name" value="TWO-COMPONENT HISTIDINE PROTEIN KINASE"/>
    <property type="match status" value="1"/>
</dbReference>
<keyword evidence="6" id="KW-0812">Transmembrane</keyword>
<evidence type="ECO:0000256" key="4">
    <source>
        <dbReference type="ARBA" id="ARBA00022679"/>
    </source>
</evidence>
<keyword evidence="6" id="KW-0472">Membrane</keyword>
<feature type="transmembrane region" description="Helical" evidence="6">
    <location>
        <begin position="12"/>
        <end position="31"/>
    </location>
</feature>
<dbReference type="GO" id="GO:0016301">
    <property type="term" value="F:kinase activity"/>
    <property type="evidence" value="ECO:0007669"/>
    <property type="project" value="UniProtKB-KW"/>
</dbReference>
<keyword evidence="3" id="KW-0597">Phosphoprotein</keyword>
<protein>
    <recommendedName>
        <fullName evidence="2">histidine kinase</fullName>
        <ecNumber evidence="2">2.7.13.3</ecNumber>
    </recommendedName>
</protein>
<keyword evidence="6" id="KW-1133">Transmembrane helix</keyword>
<dbReference type="Pfam" id="PF02518">
    <property type="entry name" value="HATPase_c"/>
    <property type="match status" value="1"/>
</dbReference>
<name>A0ABU7LSZ5_9PROT</name>
<evidence type="ECO:0000256" key="1">
    <source>
        <dbReference type="ARBA" id="ARBA00000085"/>
    </source>
</evidence>
<comment type="caution">
    <text evidence="8">The sequence shown here is derived from an EMBL/GenBank/DDBJ whole genome shotgun (WGS) entry which is preliminary data.</text>
</comment>
<dbReference type="SUPFAM" id="SSF47384">
    <property type="entry name" value="Homodimeric domain of signal transducing histidine kinase"/>
    <property type="match status" value="1"/>
</dbReference>
<dbReference type="InterPro" id="IPR036890">
    <property type="entry name" value="HATPase_C_sf"/>
</dbReference>
<feature type="transmembrane region" description="Helical" evidence="6">
    <location>
        <begin position="149"/>
        <end position="169"/>
    </location>
</feature>
<keyword evidence="4" id="KW-0808">Transferase</keyword>
<feature type="transmembrane region" description="Helical" evidence="6">
    <location>
        <begin position="37"/>
        <end position="59"/>
    </location>
</feature>
<keyword evidence="5 8" id="KW-0418">Kinase</keyword>
<dbReference type="PANTHER" id="PTHR43047:SF72">
    <property type="entry name" value="OSMOSENSING HISTIDINE PROTEIN KINASE SLN1"/>
    <property type="match status" value="1"/>
</dbReference>
<dbReference type="SMART" id="SM00388">
    <property type="entry name" value="HisKA"/>
    <property type="match status" value="1"/>
</dbReference>
<keyword evidence="9" id="KW-1185">Reference proteome</keyword>
<sequence>MRLADRVLNNGGRLTHLIWVAVLAAVAPVIIDAAPVELSLAIAGIAGALLPGIAGLFLAHRKAPPLGKLVLMLLWVSLAASAVAVSGGMMGPGAMVFILPVAAMASFANRRIIIETAALTGLTAILIGGLQLAGLLTVSSAVIDVFAPAFLAVLAVAFAGPAFSAARVLRRRSLLRSIARRHQNRSRAFMDAPVPLIATRNGEITATSKSVGDMMPGLPGDIVGLPLADLAFDLADRTAFETPDTHLSYSRIRGARGRAEDITLYKTTRAAALVPSAVSEDNSESTRRLQEERDLALAETRAKSEFLASVSHEIRTPLNAIIGFSDAMKSRLFGPIPAKYAEYADLIHESGRHLLELIGDVLDLSRIEAESYSLMKEDFNAVDVIELCTRMMSQRASEAGIEIEIDMPEALPVHADRKAIRQILLNLLSNAVKFTPKDGVIVVLAAVEGDQLTLAVGDSGPGIAQDELYRLGQRYQQASTANASGERGSGLGLSLVKALAEMHDGQMAIDSKVGEGTTVSVSMPVMTAAKDDGAPAEPLEVHSRIERAQTAGQGLISSAG</sequence>
<dbReference type="InterPro" id="IPR004358">
    <property type="entry name" value="Sig_transdc_His_kin-like_C"/>
</dbReference>
<dbReference type="PROSITE" id="PS50109">
    <property type="entry name" value="HIS_KIN"/>
    <property type="match status" value="1"/>
</dbReference>
<comment type="catalytic activity">
    <reaction evidence="1">
        <text>ATP + protein L-histidine = ADP + protein N-phospho-L-histidine.</text>
        <dbReference type="EC" id="2.7.13.3"/>
    </reaction>
</comment>
<dbReference type="SUPFAM" id="SSF55874">
    <property type="entry name" value="ATPase domain of HSP90 chaperone/DNA topoisomerase II/histidine kinase"/>
    <property type="match status" value="1"/>
</dbReference>
<dbReference type="PRINTS" id="PR00344">
    <property type="entry name" value="BCTRLSENSOR"/>
</dbReference>
<evidence type="ECO:0000256" key="2">
    <source>
        <dbReference type="ARBA" id="ARBA00012438"/>
    </source>
</evidence>
<gene>
    <name evidence="8" type="ORF">V0U79_11745</name>
</gene>
<dbReference type="EC" id="2.7.13.3" evidence="2"/>
<dbReference type="CDD" id="cd00082">
    <property type="entry name" value="HisKA"/>
    <property type="match status" value="1"/>
</dbReference>
<accession>A0ABU7LSZ5</accession>
<evidence type="ECO:0000313" key="8">
    <source>
        <dbReference type="EMBL" id="MEE2527042.1"/>
    </source>
</evidence>
<feature type="transmembrane region" description="Helical" evidence="6">
    <location>
        <begin position="66"/>
        <end position="84"/>
    </location>
</feature>
<dbReference type="Proteomes" id="UP001354971">
    <property type="component" value="Unassembled WGS sequence"/>
</dbReference>
<reference evidence="8 9" key="1">
    <citation type="submission" date="2024-01" db="EMBL/GenBank/DDBJ databases">
        <title>Hyphobacterium bacterium isolated from marine sediment.</title>
        <authorList>
            <person name="Zhao S."/>
        </authorList>
    </citation>
    <scope>NUCLEOTIDE SEQUENCE [LARGE SCALE GENOMIC DNA]</scope>
    <source>
        <strain evidence="9">HN65</strain>
    </source>
</reference>
<evidence type="ECO:0000259" key="7">
    <source>
        <dbReference type="PROSITE" id="PS50109"/>
    </source>
</evidence>
<dbReference type="EMBL" id="JAZDRP010000008">
    <property type="protein sequence ID" value="MEE2527042.1"/>
    <property type="molecule type" value="Genomic_DNA"/>
</dbReference>
<dbReference type="Pfam" id="PF00512">
    <property type="entry name" value="HisKA"/>
    <property type="match status" value="1"/>
</dbReference>
<evidence type="ECO:0000256" key="3">
    <source>
        <dbReference type="ARBA" id="ARBA00022553"/>
    </source>
</evidence>
<feature type="domain" description="Histidine kinase" evidence="7">
    <location>
        <begin position="309"/>
        <end position="527"/>
    </location>
</feature>
<dbReference type="InterPro" id="IPR003594">
    <property type="entry name" value="HATPase_dom"/>
</dbReference>
<dbReference type="Gene3D" id="3.30.565.10">
    <property type="entry name" value="Histidine kinase-like ATPase, C-terminal domain"/>
    <property type="match status" value="1"/>
</dbReference>
<organism evidence="8 9">
    <name type="scientific">Hyphobacterium lacteum</name>
    <dbReference type="NCBI Taxonomy" id="3116575"/>
    <lineage>
        <taxon>Bacteria</taxon>
        <taxon>Pseudomonadati</taxon>
        <taxon>Pseudomonadota</taxon>
        <taxon>Alphaproteobacteria</taxon>
        <taxon>Maricaulales</taxon>
        <taxon>Maricaulaceae</taxon>
        <taxon>Hyphobacterium</taxon>
    </lineage>
</organism>
<evidence type="ECO:0000256" key="5">
    <source>
        <dbReference type="ARBA" id="ARBA00022777"/>
    </source>
</evidence>
<dbReference type="Gene3D" id="1.10.287.130">
    <property type="match status" value="1"/>
</dbReference>
<proteinExistence type="predicted"/>
<dbReference type="SMART" id="SM00387">
    <property type="entry name" value="HATPase_c"/>
    <property type="match status" value="1"/>
</dbReference>
<dbReference type="InterPro" id="IPR003661">
    <property type="entry name" value="HisK_dim/P_dom"/>
</dbReference>
<dbReference type="RefSeq" id="WP_330199706.1">
    <property type="nucleotide sequence ID" value="NZ_JAZDRP010000008.1"/>
</dbReference>